<gene>
    <name evidence="10" type="ORF">G7057_03835</name>
</gene>
<dbReference type="FunFam" id="3.40.50.10380:FF:000003">
    <property type="entry name" value="NADP-dependent malic enzyme"/>
    <property type="match status" value="1"/>
</dbReference>
<dbReference type="AlphaFoldDB" id="A0A6G7K8V6"/>
<dbReference type="InterPro" id="IPR037062">
    <property type="entry name" value="Malic_N_dom_sf"/>
</dbReference>
<dbReference type="Gene3D" id="3.40.50.10380">
    <property type="entry name" value="Malic enzyme, N-terminal domain"/>
    <property type="match status" value="1"/>
</dbReference>
<dbReference type="InterPro" id="IPR051674">
    <property type="entry name" value="Malate_Decarboxylase"/>
</dbReference>
<dbReference type="InterPro" id="IPR001891">
    <property type="entry name" value="Malic_OxRdtase"/>
</dbReference>
<dbReference type="PROSITE" id="PS00331">
    <property type="entry name" value="MALIC_ENZYMES"/>
    <property type="match status" value="1"/>
</dbReference>
<evidence type="ECO:0000256" key="5">
    <source>
        <dbReference type="PIRSR" id="PIRSR000106-1"/>
    </source>
</evidence>
<dbReference type="FunFam" id="3.40.50.720:FF:000095">
    <property type="entry name" value="NADP-dependent malic enzyme"/>
    <property type="match status" value="1"/>
</dbReference>
<dbReference type="EMBL" id="CP049740">
    <property type="protein sequence ID" value="QII81693.1"/>
    <property type="molecule type" value="Genomic_DNA"/>
</dbReference>
<dbReference type="SMART" id="SM01274">
    <property type="entry name" value="malic"/>
    <property type="match status" value="1"/>
</dbReference>
<keyword evidence="11" id="KW-1185">Reference proteome</keyword>
<dbReference type="Proteomes" id="UP000501451">
    <property type="component" value="Chromosome"/>
</dbReference>
<dbReference type="InterPro" id="IPR012301">
    <property type="entry name" value="Malic_N_dom"/>
</dbReference>
<dbReference type="SUPFAM" id="SSF51735">
    <property type="entry name" value="NAD(P)-binding Rossmann-fold domains"/>
    <property type="match status" value="1"/>
</dbReference>
<feature type="binding site" evidence="6">
    <location>
        <position position="316"/>
    </location>
    <ligand>
        <name>(S)-malate</name>
        <dbReference type="ChEBI" id="CHEBI:15589"/>
    </ligand>
</feature>
<evidence type="ECO:0000256" key="7">
    <source>
        <dbReference type="PIRSR" id="PIRSR000106-3"/>
    </source>
</evidence>
<dbReference type="GO" id="GO:0004470">
    <property type="term" value="F:malic enzyme activity"/>
    <property type="evidence" value="ECO:0007669"/>
    <property type="project" value="InterPro"/>
</dbReference>
<dbReference type="GO" id="GO:0016616">
    <property type="term" value="F:oxidoreductase activity, acting on the CH-OH group of donors, NAD or NADP as acceptor"/>
    <property type="evidence" value="ECO:0007669"/>
    <property type="project" value="InterPro"/>
</dbReference>
<dbReference type="PANTHER" id="PTHR43237:SF4">
    <property type="entry name" value="NADP-DEPENDENT MALIC ENZYME"/>
    <property type="match status" value="1"/>
</dbReference>
<dbReference type="InterPro" id="IPR015884">
    <property type="entry name" value="Malic_enzyme_CS"/>
</dbReference>
<dbReference type="Gene3D" id="3.40.50.720">
    <property type="entry name" value="NAD(P)-binding Rossmann-like Domain"/>
    <property type="match status" value="1"/>
</dbReference>
<evidence type="ECO:0000313" key="11">
    <source>
        <dbReference type="Proteomes" id="UP000501451"/>
    </source>
</evidence>
<evidence type="ECO:0000256" key="3">
    <source>
        <dbReference type="ARBA" id="ARBA00022723"/>
    </source>
</evidence>
<evidence type="ECO:0000256" key="6">
    <source>
        <dbReference type="PIRSR" id="PIRSR000106-2"/>
    </source>
</evidence>
<evidence type="ECO:0000259" key="8">
    <source>
        <dbReference type="SMART" id="SM00919"/>
    </source>
</evidence>
<dbReference type="InterPro" id="IPR012302">
    <property type="entry name" value="Malic_NAD-bd"/>
</dbReference>
<dbReference type="InterPro" id="IPR046346">
    <property type="entry name" value="Aminoacid_DH-like_N_sf"/>
</dbReference>
<evidence type="ECO:0000256" key="4">
    <source>
        <dbReference type="ARBA" id="ARBA00023002"/>
    </source>
</evidence>
<sequence>MNTNEKSLALHQEKRGKISVESKVTINSREDLALAYTPGVAEPCKRITEDVTQAYTYTSKGNLVAVVTDGTAVLGLGDIGPEAAMPVMEGKAILFKEFAGVDAFPICLDTKDPEEIVQTVKLLAPTFGGVNLEDISSPRCFEIEKRLDELLPIPVFHDDQHGTAIVVAAGIMNSLKLVGKQLADVTVVLNGPGAAGTAIINMLMDMGIGKAIICDEHGILAENRPEPMDDHKKVLAQKSNPEQITGDLADAMKGADILIGVSVGGIVSQPMVQSMNADAIIFAMANPIPEMMYEEAKEAGVRVMGTGRSDFPNQINNVLAFPGIFKGALSVRATTINKAMKVAAAQAIADMIPEEELREDYVIPDALNKEVAEQVARYVAQAAIESNVATLKEGL</sequence>
<protein>
    <submittedName>
        <fullName evidence="10">NAD-dependent malic enzyme</fullName>
    </submittedName>
</protein>
<feature type="binding site" evidence="7">
    <location>
        <position position="134"/>
    </location>
    <ligand>
        <name>a divalent metal cation</name>
        <dbReference type="ChEBI" id="CHEBI:60240"/>
    </ligand>
</feature>
<dbReference type="InterPro" id="IPR045213">
    <property type="entry name" value="Malic_NAD-bd_bact_type"/>
</dbReference>
<organism evidence="10 11">
    <name type="scientific">Jeotgalibaca arthritidis</name>
    <dbReference type="NCBI Taxonomy" id="1868794"/>
    <lineage>
        <taxon>Bacteria</taxon>
        <taxon>Bacillati</taxon>
        <taxon>Bacillota</taxon>
        <taxon>Bacilli</taxon>
        <taxon>Lactobacillales</taxon>
        <taxon>Carnobacteriaceae</taxon>
        <taxon>Jeotgalibaca</taxon>
    </lineage>
</organism>
<dbReference type="InterPro" id="IPR036291">
    <property type="entry name" value="NAD(P)-bd_dom_sf"/>
</dbReference>
<comment type="cofactor">
    <cofactor evidence="7">
        <name>Mg(2+)</name>
        <dbReference type="ChEBI" id="CHEBI:18420"/>
    </cofactor>
    <cofactor evidence="7">
        <name>Mn(2+)</name>
        <dbReference type="ChEBI" id="CHEBI:29035"/>
    </cofactor>
    <text evidence="7">Divalent metal cations. Prefers magnesium or manganese.</text>
</comment>
<feature type="binding site" evidence="7">
    <location>
        <position position="159"/>
    </location>
    <ligand>
        <name>a divalent metal cation</name>
        <dbReference type="ChEBI" id="CHEBI:60240"/>
    </ligand>
</feature>
<reference evidence="10 11" key="1">
    <citation type="journal article" date="2017" name="Int. J. Syst. Evol. Microbiol.">
        <title>Jeotgalibaca porci sp. nov. and Jeotgalibaca arthritidis sp. nov., isolated from pigs, and emended description of the genus Jeotgalibaca.</title>
        <authorList>
            <person name="Zamora L."/>
            <person name="Perez-Sancho M."/>
            <person name="Dominguez L."/>
            <person name="Fernandez-Garayzabal J.F."/>
            <person name="Vela A.I."/>
        </authorList>
    </citation>
    <scope>NUCLEOTIDE SEQUENCE [LARGE SCALE GENOMIC DNA]</scope>
    <source>
        <strain evidence="10 11">CECT 9157</strain>
    </source>
</reference>
<dbReference type="KEGG" id="jar:G7057_03835"/>
<comment type="cofactor">
    <cofactor evidence="1">
        <name>Mn(2+)</name>
        <dbReference type="ChEBI" id="CHEBI:29035"/>
    </cofactor>
</comment>
<evidence type="ECO:0000256" key="1">
    <source>
        <dbReference type="ARBA" id="ARBA00001936"/>
    </source>
</evidence>
<dbReference type="GO" id="GO:0046872">
    <property type="term" value="F:metal ion binding"/>
    <property type="evidence" value="ECO:0007669"/>
    <property type="project" value="UniProtKB-KW"/>
</dbReference>
<dbReference type="Pfam" id="PF00390">
    <property type="entry name" value="malic"/>
    <property type="match status" value="1"/>
</dbReference>
<feature type="active site" description="Proton donor" evidence="5">
    <location>
        <position position="36"/>
    </location>
</feature>
<feature type="domain" description="Malic enzyme N-terminal" evidence="9">
    <location>
        <begin position="15"/>
        <end position="148"/>
    </location>
</feature>
<feature type="domain" description="Malic enzyme NAD-binding" evidence="8">
    <location>
        <begin position="160"/>
        <end position="384"/>
    </location>
</feature>
<feature type="binding site" evidence="7">
    <location>
        <position position="133"/>
    </location>
    <ligand>
        <name>a divalent metal cation</name>
        <dbReference type="ChEBI" id="CHEBI:60240"/>
    </ligand>
</feature>
<dbReference type="Pfam" id="PF03949">
    <property type="entry name" value="Malic_M"/>
    <property type="match status" value="1"/>
</dbReference>
<keyword evidence="4" id="KW-0560">Oxidoreductase</keyword>
<dbReference type="PANTHER" id="PTHR43237">
    <property type="entry name" value="NADP-DEPENDENT MALIC ENZYME"/>
    <property type="match status" value="1"/>
</dbReference>
<evidence type="ECO:0000313" key="10">
    <source>
        <dbReference type="EMBL" id="QII81693.1"/>
    </source>
</evidence>
<name>A0A6G7K8V6_9LACT</name>
<dbReference type="RefSeq" id="WP_166161485.1">
    <property type="nucleotide sequence ID" value="NZ_CP049740.1"/>
</dbReference>
<dbReference type="SUPFAM" id="SSF53223">
    <property type="entry name" value="Aminoacid dehydrogenase-like, N-terminal domain"/>
    <property type="match status" value="1"/>
</dbReference>
<accession>A0A6G7K8V6</accession>
<dbReference type="SMART" id="SM00919">
    <property type="entry name" value="Malic_M"/>
    <property type="match status" value="1"/>
</dbReference>
<keyword evidence="3 7" id="KW-0479">Metal-binding</keyword>
<feature type="active site" description="Proton acceptor" evidence="5">
    <location>
        <position position="91"/>
    </location>
</feature>
<evidence type="ECO:0000256" key="2">
    <source>
        <dbReference type="ARBA" id="ARBA00008785"/>
    </source>
</evidence>
<dbReference type="CDD" id="cd05311">
    <property type="entry name" value="NAD_bind_2_malic_enz"/>
    <property type="match status" value="1"/>
</dbReference>
<proteinExistence type="inferred from homology"/>
<feature type="binding site" evidence="6">
    <location>
        <position position="286"/>
    </location>
    <ligand>
        <name>(S)-malate</name>
        <dbReference type="ChEBI" id="CHEBI:15589"/>
    </ligand>
</feature>
<comment type="similarity">
    <text evidence="2">Belongs to the malic enzymes family.</text>
</comment>
<dbReference type="PIRSF" id="PIRSF000106">
    <property type="entry name" value="ME"/>
    <property type="match status" value="1"/>
</dbReference>
<dbReference type="GO" id="GO:0051287">
    <property type="term" value="F:NAD binding"/>
    <property type="evidence" value="ECO:0007669"/>
    <property type="project" value="InterPro"/>
</dbReference>
<evidence type="ECO:0000259" key="9">
    <source>
        <dbReference type="SMART" id="SM01274"/>
    </source>
</evidence>